<evidence type="ECO:0000256" key="1">
    <source>
        <dbReference type="SAM" id="MobiDB-lite"/>
    </source>
</evidence>
<evidence type="ECO:0008006" key="4">
    <source>
        <dbReference type="Google" id="ProtNLM"/>
    </source>
</evidence>
<name>A0ABQ5RZM7_9CHLO</name>
<evidence type="ECO:0000313" key="2">
    <source>
        <dbReference type="EMBL" id="GLI63090.1"/>
    </source>
</evidence>
<keyword evidence="3" id="KW-1185">Reference proteome</keyword>
<gene>
    <name evidence="2" type="ORF">VaNZ11_005992</name>
</gene>
<proteinExistence type="predicted"/>
<reference evidence="2 3" key="1">
    <citation type="journal article" date="2023" name="IScience">
        <title>Expanded male sex-determining region conserved during the evolution of homothallism in the green alga Volvox.</title>
        <authorList>
            <person name="Yamamoto K."/>
            <person name="Matsuzaki R."/>
            <person name="Mahakham W."/>
            <person name="Heman W."/>
            <person name="Sekimoto H."/>
            <person name="Kawachi M."/>
            <person name="Minakuchi Y."/>
            <person name="Toyoda A."/>
            <person name="Nozaki H."/>
        </authorList>
    </citation>
    <scope>NUCLEOTIDE SEQUENCE [LARGE SCALE GENOMIC DNA]</scope>
    <source>
        <strain evidence="2 3">NIES-4468</strain>
    </source>
</reference>
<feature type="compositionally biased region" description="Basic residues" evidence="1">
    <location>
        <begin position="227"/>
        <end position="240"/>
    </location>
</feature>
<feature type="non-terminal residue" evidence="2">
    <location>
        <position position="1"/>
    </location>
</feature>
<comment type="caution">
    <text evidence="2">The sequence shown here is derived from an EMBL/GenBank/DDBJ whole genome shotgun (WGS) entry which is preliminary data.</text>
</comment>
<organism evidence="2 3">
    <name type="scientific">Volvox africanus</name>
    <dbReference type="NCBI Taxonomy" id="51714"/>
    <lineage>
        <taxon>Eukaryota</taxon>
        <taxon>Viridiplantae</taxon>
        <taxon>Chlorophyta</taxon>
        <taxon>core chlorophytes</taxon>
        <taxon>Chlorophyceae</taxon>
        <taxon>CS clade</taxon>
        <taxon>Chlamydomonadales</taxon>
        <taxon>Volvocaceae</taxon>
        <taxon>Volvox</taxon>
    </lineage>
</organism>
<feature type="region of interest" description="Disordered" evidence="1">
    <location>
        <begin position="218"/>
        <end position="240"/>
    </location>
</feature>
<sequence>ARAWCAARCTGTDPRVILEPVLAPDFRLWDAYGLLPLVCSIGDRVAGQKAAGAAAYATTSGSAVGAGGVAAPGATLEMGVHIDSSSCSSPLVSGGSSSGDATATGYTMALMMGGGGCMAPREAVFDIIESAKSEYDVQVTPIDLAVSYTHNVVFNHWHCTMTPRAAPAAMDSRGRPLAIEQECVEVDIFDSDGRLTDAWMFRDALDFEKHMMMSRRQQVAAEEARRSLVRQGRKHPRQQQ</sequence>
<accession>A0ABQ5RZM7</accession>
<dbReference type="EMBL" id="BSDZ01000014">
    <property type="protein sequence ID" value="GLI63090.1"/>
    <property type="molecule type" value="Genomic_DNA"/>
</dbReference>
<dbReference type="Proteomes" id="UP001165090">
    <property type="component" value="Unassembled WGS sequence"/>
</dbReference>
<evidence type="ECO:0000313" key="3">
    <source>
        <dbReference type="Proteomes" id="UP001165090"/>
    </source>
</evidence>
<protein>
    <recommendedName>
        <fullName evidence="4">SnoaL-like domain-containing protein</fullName>
    </recommendedName>
</protein>